<dbReference type="RefSeq" id="WP_255970518.1">
    <property type="nucleotide sequence ID" value="NZ_JANFQF010000012.1"/>
</dbReference>
<evidence type="ECO:0000256" key="1">
    <source>
        <dbReference type="SAM" id="MobiDB-lite"/>
    </source>
</evidence>
<gene>
    <name evidence="2" type="ORF">NOF53_16220</name>
</gene>
<accession>A0ABT1QHY1</accession>
<reference evidence="2 3" key="1">
    <citation type="submission" date="2022-07" db="EMBL/GenBank/DDBJ databases">
        <title>Degradation activity of malathion, p-nitrophenol and potential low-temperature adaptation strategy of Rhodococcus sp. FXJ9.536.</title>
        <authorList>
            <person name="Huang J."/>
            <person name="Huang Y."/>
        </authorList>
    </citation>
    <scope>NUCLEOTIDE SEQUENCE [LARGE SCALE GENOMIC DNA]</scope>
    <source>
        <strain evidence="2 3">FXJ9.536</strain>
    </source>
</reference>
<dbReference type="EMBL" id="JANFQF010000012">
    <property type="protein sequence ID" value="MCQ4120700.1"/>
    <property type="molecule type" value="Genomic_DNA"/>
</dbReference>
<dbReference type="Proteomes" id="UP001524501">
    <property type="component" value="Unassembled WGS sequence"/>
</dbReference>
<comment type="caution">
    <text evidence="2">The sequence shown here is derived from an EMBL/GenBank/DDBJ whole genome shotgun (WGS) entry which is preliminary data.</text>
</comment>
<feature type="compositionally biased region" description="Polar residues" evidence="1">
    <location>
        <begin position="65"/>
        <end position="77"/>
    </location>
</feature>
<feature type="compositionally biased region" description="Pro residues" evidence="1">
    <location>
        <begin position="22"/>
        <end position="32"/>
    </location>
</feature>
<evidence type="ECO:0000313" key="3">
    <source>
        <dbReference type="Proteomes" id="UP001524501"/>
    </source>
</evidence>
<organism evidence="2 3">
    <name type="scientific">Rhodococcus tibetensis</name>
    <dbReference type="NCBI Taxonomy" id="2965064"/>
    <lineage>
        <taxon>Bacteria</taxon>
        <taxon>Bacillati</taxon>
        <taxon>Actinomycetota</taxon>
        <taxon>Actinomycetes</taxon>
        <taxon>Mycobacteriales</taxon>
        <taxon>Nocardiaceae</taxon>
        <taxon>Rhodococcus</taxon>
    </lineage>
</organism>
<name>A0ABT1QHY1_9NOCA</name>
<evidence type="ECO:0000313" key="2">
    <source>
        <dbReference type="EMBL" id="MCQ4120700.1"/>
    </source>
</evidence>
<feature type="region of interest" description="Disordered" evidence="1">
    <location>
        <begin position="15"/>
        <end position="77"/>
    </location>
</feature>
<protein>
    <submittedName>
        <fullName evidence="2">Uncharacterized protein</fullName>
    </submittedName>
</protein>
<sequence>MFTRGIDNDAWESLWLSAHPGDPGPVPPPPVPYTCYDPGPEPEDEPFDPADPADPGADSGEGLVTETNPDANSPLTV</sequence>
<proteinExistence type="predicted"/>
<keyword evidence="3" id="KW-1185">Reference proteome</keyword>
<feature type="compositionally biased region" description="Low complexity" evidence="1">
    <location>
        <begin position="53"/>
        <end position="62"/>
    </location>
</feature>